<dbReference type="AlphaFoldDB" id="A0A4U0R8B8"/>
<proteinExistence type="predicted"/>
<sequence length="133" mass="14224">MQTCHGGAPRIALIHAPDKSVARIREAFARLWPEARTADLLDISLSADLAAAGHLGSGPSGRRLVQWRHGDRRGRCPARLRLLALGKAATAVDPPCLAPTEDHSRRPISSTLSTLPADRTLPSTTRPGVDMTP</sequence>
<evidence type="ECO:0000256" key="1">
    <source>
        <dbReference type="SAM" id="MobiDB-lite"/>
    </source>
</evidence>
<keyword evidence="3" id="KW-1185">Reference proteome</keyword>
<evidence type="ECO:0000313" key="3">
    <source>
        <dbReference type="Proteomes" id="UP000309747"/>
    </source>
</evidence>
<accession>A0A4U0R8B8</accession>
<gene>
    <name evidence="2" type="ORF">FA743_11915</name>
</gene>
<protein>
    <submittedName>
        <fullName evidence="2">Uncharacterized protein</fullName>
    </submittedName>
</protein>
<name>A0A4U0R8B8_9RHOB</name>
<evidence type="ECO:0000313" key="2">
    <source>
        <dbReference type="EMBL" id="TJZ91227.1"/>
    </source>
</evidence>
<dbReference type="Proteomes" id="UP000309747">
    <property type="component" value="Unassembled WGS sequence"/>
</dbReference>
<reference evidence="2 3" key="1">
    <citation type="submission" date="2019-04" db="EMBL/GenBank/DDBJ databases">
        <authorList>
            <person name="Li J."/>
        </authorList>
    </citation>
    <scope>NUCLEOTIDE SEQUENCE [LARGE SCALE GENOMIC DNA]</scope>
    <source>
        <strain evidence="2 3">KCTC 42687</strain>
    </source>
</reference>
<organism evidence="2 3">
    <name type="scientific">Paracoccus gahaiensis</name>
    <dbReference type="NCBI Taxonomy" id="1706839"/>
    <lineage>
        <taxon>Bacteria</taxon>
        <taxon>Pseudomonadati</taxon>
        <taxon>Pseudomonadota</taxon>
        <taxon>Alphaproteobacteria</taxon>
        <taxon>Rhodobacterales</taxon>
        <taxon>Paracoccaceae</taxon>
        <taxon>Paracoccus</taxon>
    </lineage>
</organism>
<feature type="region of interest" description="Disordered" evidence="1">
    <location>
        <begin position="93"/>
        <end position="133"/>
    </location>
</feature>
<comment type="caution">
    <text evidence="2">The sequence shown here is derived from an EMBL/GenBank/DDBJ whole genome shotgun (WGS) entry which is preliminary data.</text>
</comment>
<dbReference type="EMBL" id="SUNI01000011">
    <property type="protein sequence ID" value="TJZ91227.1"/>
    <property type="molecule type" value="Genomic_DNA"/>
</dbReference>